<evidence type="ECO:0000256" key="2">
    <source>
        <dbReference type="ARBA" id="ARBA00022741"/>
    </source>
</evidence>
<keyword evidence="4" id="KW-0347">Helicase</keyword>
<evidence type="ECO:0000256" key="7">
    <source>
        <dbReference type="ARBA" id="ARBA00034617"/>
    </source>
</evidence>
<evidence type="ECO:0000256" key="8">
    <source>
        <dbReference type="ARBA" id="ARBA00034808"/>
    </source>
</evidence>
<dbReference type="EMBL" id="AUZY01011833">
    <property type="protein sequence ID" value="EQD32966.1"/>
    <property type="molecule type" value="Genomic_DNA"/>
</dbReference>
<dbReference type="InterPro" id="IPR001650">
    <property type="entry name" value="Helicase_C-like"/>
</dbReference>
<keyword evidence="5" id="KW-0067">ATP-binding</keyword>
<comment type="catalytic activity">
    <reaction evidence="7">
        <text>Couples ATP hydrolysis with the unwinding of duplex DNA by translocating in the 3'-5' direction.</text>
        <dbReference type="EC" id="5.6.2.4"/>
    </reaction>
</comment>
<dbReference type="Pfam" id="PF04851">
    <property type="entry name" value="ResIII"/>
    <property type="match status" value="1"/>
</dbReference>
<evidence type="ECO:0000256" key="5">
    <source>
        <dbReference type="ARBA" id="ARBA00022840"/>
    </source>
</evidence>
<dbReference type="GO" id="GO:0005524">
    <property type="term" value="F:ATP binding"/>
    <property type="evidence" value="ECO:0007669"/>
    <property type="project" value="UniProtKB-KW"/>
</dbReference>
<evidence type="ECO:0000313" key="13">
    <source>
        <dbReference type="EMBL" id="EQD32966.1"/>
    </source>
</evidence>
<dbReference type="PANTHER" id="PTHR11274">
    <property type="entry name" value="RAD25/XP-B DNA REPAIR HELICASE"/>
    <property type="match status" value="1"/>
</dbReference>
<feature type="domain" description="Helicase ATP-binding" evidence="11">
    <location>
        <begin position="1"/>
        <end position="73"/>
    </location>
</feature>
<comment type="similarity">
    <text evidence="1">Belongs to the helicase family. RAD25/XPB subfamily.</text>
</comment>
<dbReference type="GO" id="GO:0043138">
    <property type="term" value="F:3'-5' DNA helicase activity"/>
    <property type="evidence" value="ECO:0007669"/>
    <property type="project" value="UniProtKB-EC"/>
</dbReference>
<reference evidence="13" key="2">
    <citation type="journal article" date="2014" name="ISME J.">
        <title>Microbial stratification in low pH oxic and suboxic macroscopic growths along an acid mine drainage.</title>
        <authorList>
            <person name="Mendez-Garcia C."/>
            <person name="Mesa V."/>
            <person name="Sprenger R.R."/>
            <person name="Richter M."/>
            <person name="Diez M.S."/>
            <person name="Solano J."/>
            <person name="Bargiela R."/>
            <person name="Golyshina O.V."/>
            <person name="Manteca A."/>
            <person name="Ramos J.L."/>
            <person name="Gallego J.R."/>
            <person name="Llorente I."/>
            <person name="Martins Dos Santos V.A."/>
            <person name="Jensen O.N."/>
            <person name="Pelaez A.I."/>
            <person name="Sanchez J."/>
            <person name="Ferrer M."/>
        </authorList>
    </citation>
    <scope>NUCLEOTIDE SEQUENCE</scope>
</reference>
<keyword evidence="3" id="KW-0378">Hydrolase</keyword>
<evidence type="ECO:0000256" key="6">
    <source>
        <dbReference type="ARBA" id="ARBA00023235"/>
    </source>
</evidence>
<evidence type="ECO:0000256" key="4">
    <source>
        <dbReference type="ARBA" id="ARBA00022806"/>
    </source>
</evidence>
<feature type="domain" description="Helicase C-terminal" evidence="12">
    <location>
        <begin position="161"/>
        <end position="302"/>
    </location>
</feature>
<keyword evidence="6" id="KW-0413">Isomerase</keyword>
<dbReference type="GO" id="GO:0003677">
    <property type="term" value="F:DNA binding"/>
    <property type="evidence" value="ECO:0007669"/>
    <property type="project" value="InterPro"/>
</dbReference>
<feature type="region of interest" description="Disordered" evidence="10">
    <location>
        <begin position="278"/>
        <end position="302"/>
    </location>
</feature>
<dbReference type="Pfam" id="PF16203">
    <property type="entry name" value="ERCC3_RAD25_C"/>
    <property type="match status" value="1"/>
</dbReference>
<feature type="non-terminal residue" evidence="13">
    <location>
        <position position="1"/>
    </location>
</feature>
<evidence type="ECO:0000256" key="3">
    <source>
        <dbReference type="ARBA" id="ARBA00022801"/>
    </source>
</evidence>
<dbReference type="InterPro" id="IPR006935">
    <property type="entry name" value="Helicase/UvrB_N"/>
</dbReference>
<dbReference type="GO" id="GO:0016787">
    <property type="term" value="F:hydrolase activity"/>
    <property type="evidence" value="ECO:0007669"/>
    <property type="project" value="UniProtKB-KW"/>
</dbReference>
<accession>T0YCH1</accession>
<comment type="caution">
    <text evidence="13">The sequence shown here is derived from an EMBL/GenBank/DDBJ whole genome shotgun (WGS) entry which is preliminary data.</text>
</comment>
<sequence>ITVSTYDSAYLMAEKLGNRFKLLIADEVHHMASEQYSQIAKMFASPYRLGLSATYERTDGLQELLAPYFGGKIFEMGYEELRDYISGFEIKKVSVELSDTEEEEYNHYRNIFLSYIRRYNISLKGQFDFQNFIRRSWNREGREALLAWRKSRQIAFNARAKLEFVRYVLSKHRNEKTLIFSEDTDTAYLVSKEFLIPALTYKTPGKERKMYLDYFREGKILKLSTSRILDEGVDVPDASVAVVISGSGSNRQFKQRLGRIVRPGKDKQAVMYELVASGTGETGTSRRRGKGVPNRASFRKAE</sequence>
<dbReference type="InterPro" id="IPR014001">
    <property type="entry name" value="Helicase_ATP-bd"/>
</dbReference>
<dbReference type="PANTHER" id="PTHR11274:SF0">
    <property type="entry name" value="GENERAL TRANSCRIPTION AND DNA REPAIR FACTOR IIH HELICASE SUBUNIT XPB"/>
    <property type="match status" value="1"/>
</dbReference>
<evidence type="ECO:0000259" key="11">
    <source>
        <dbReference type="PROSITE" id="PS51192"/>
    </source>
</evidence>
<keyword evidence="2" id="KW-0547">Nucleotide-binding</keyword>
<comment type="catalytic activity">
    <reaction evidence="9">
        <text>ATP + H2O = ADP + phosphate + H(+)</text>
        <dbReference type="Rhea" id="RHEA:13065"/>
        <dbReference type="ChEBI" id="CHEBI:15377"/>
        <dbReference type="ChEBI" id="CHEBI:15378"/>
        <dbReference type="ChEBI" id="CHEBI:30616"/>
        <dbReference type="ChEBI" id="CHEBI:43474"/>
        <dbReference type="ChEBI" id="CHEBI:456216"/>
        <dbReference type="EC" id="5.6.2.4"/>
    </reaction>
</comment>
<dbReference type="InterPro" id="IPR027417">
    <property type="entry name" value="P-loop_NTPase"/>
</dbReference>
<proteinExistence type="inferred from homology"/>
<gene>
    <name evidence="13" type="ORF">B1B_17695</name>
</gene>
<protein>
    <recommendedName>
        <fullName evidence="8">DNA 3'-5' helicase</fullName>
        <ecNumber evidence="8">5.6.2.4</ecNumber>
    </recommendedName>
</protein>
<dbReference type="Gene3D" id="3.40.50.300">
    <property type="entry name" value="P-loop containing nucleotide triphosphate hydrolases"/>
    <property type="match status" value="2"/>
</dbReference>
<organism evidence="13">
    <name type="scientific">mine drainage metagenome</name>
    <dbReference type="NCBI Taxonomy" id="410659"/>
    <lineage>
        <taxon>unclassified sequences</taxon>
        <taxon>metagenomes</taxon>
        <taxon>ecological metagenomes</taxon>
    </lineage>
</organism>
<dbReference type="SMART" id="SM00490">
    <property type="entry name" value="HELICc"/>
    <property type="match status" value="1"/>
</dbReference>
<dbReference type="InterPro" id="IPR050615">
    <property type="entry name" value="ATP-dep_DNA_Helicase"/>
</dbReference>
<name>T0YCH1_9ZZZZ</name>
<evidence type="ECO:0000256" key="9">
    <source>
        <dbReference type="ARBA" id="ARBA00048988"/>
    </source>
</evidence>
<dbReference type="AlphaFoldDB" id="T0YCH1"/>
<dbReference type="SUPFAM" id="SSF52540">
    <property type="entry name" value="P-loop containing nucleoside triphosphate hydrolases"/>
    <property type="match status" value="1"/>
</dbReference>
<reference evidence="13" key="1">
    <citation type="submission" date="2013-08" db="EMBL/GenBank/DDBJ databases">
        <authorList>
            <person name="Mendez C."/>
            <person name="Richter M."/>
            <person name="Ferrer M."/>
            <person name="Sanchez J."/>
        </authorList>
    </citation>
    <scope>NUCLEOTIDE SEQUENCE</scope>
</reference>
<evidence type="ECO:0000259" key="12">
    <source>
        <dbReference type="PROSITE" id="PS51194"/>
    </source>
</evidence>
<dbReference type="PROSITE" id="PS51194">
    <property type="entry name" value="HELICASE_CTER"/>
    <property type="match status" value="1"/>
</dbReference>
<dbReference type="EC" id="5.6.2.4" evidence="8"/>
<evidence type="ECO:0000256" key="1">
    <source>
        <dbReference type="ARBA" id="ARBA00006637"/>
    </source>
</evidence>
<dbReference type="InterPro" id="IPR032438">
    <property type="entry name" value="ERCC3_RAD25_C"/>
</dbReference>
<dbReference type="PROSITE" id="PS51192">
    <property type="entry name" value="HELICASE_ATP_BIND_1"/>
    <property type="match status" value="1"/>
</dbReference>
<evidence type="ECO:0000256" key="10">
    <source>
        <dbReference type="SAM" id="MobiDB-lite"/>
    </source>
</evidence>